<sequence length="136" mass="14821">MKRITAITILLAGFAAVGASAQENGVQANIPFDFTVASKLLPSGTYRLVSIDPNVVEIRNVNKNKFHAIGIVNADGEKTKTNKLVFHKYGDQYFLSEILCTSGQMNLAFSVSKLEKDAQRQEASLRAATQTVVAFK</sequence>
<dbReference type="EMBL" id="CP060394">
    <property type="protein sequence ID" value="QNI31735.1"/>
    <property type="molecule type" value="Genomic_DNA"/>
</dbReference>
<evidence type="ECO:0000256" key="1">
    <source>
        <dbReference type="SAM" id="SignalP"/>
    </source>
</evidence>
<gene>
    <name evidence="2" type="ORF">H7849_22230</name>
</gene>
<keyword evidence="3" id="KW-1185">Reference proteome</keyword>
<keyword evidence="1" id="KW-0732">Signal</keyword>
<protein>
    <submittedName>
        <fullName evidence="2">Uncharacterized protein</fullName>
    </submittedName>
</protein>
<feature type="signal peptide" evidence="1">
    <location>
        <begin position="1"/>
        <end position="21"/>
    </location>
</feature>
<proteinExistence type="predicted"/>
<organism evidence="2 3">
    <name type="scientific">Alloacidobacterium dinghuense</name>
    <dbReference type="NCBI Taxonomy" id="2763107"/>
    <lineage>
        <taxon>Bacteria</taxon>
        <taxon>Pseudomonadati</taxon>
        <taxon>Acidobacteriota</taxon>
        <taxon>Terriglobia</taxon>
        <taxon>Terriglobales</taxon>
        <taxon>Acidobacteriaceae</taxon>
        <taxon>Alloacidobacterium</taxon>
    </lineage>
</organism>
<dbReference type="RefSeq" id="WP_186742627.1">
    <property type="nucleotide sequence ID" value="NZ_CP060394.1"/>
</dbReference>
<name>A0A7G8BGR5_9BACT</name>
<dbReference type="AlphaFoldDB" id="A0A7G8BGR5"/>
<evidence type="ECO:0000313" key="2">
    <source>
        <dbReference type="EMBL" id="QNI31735.1"/>
    </source>
</evidence>
<accession>A0A7G8BGR5</accession>
<feature type="chain" id="PRO_5028846757" evidence="1">
    <location>
        <begin position="22"/>
        <end position="136"/>
    </location>
</feature>
<dbReference type="Proteomes" id="UP000515312">
    <property type="component" value="Chromosome"/>
</dbReference>
<evidence type="ECO:0000313" key="3">
    <source>
        <dbReference type="Proteomes" id="UP000515312"/>
    </source>
</evidence>
<reference evidence="2 3" key="1">
    <citation type="submission" date="2020-08" db="EMBL/GenBank/DDBJ databases">
        <title>Edaphobacter telluris sp. nov. and Acidobacterium dinghuensis sp. nov., two acidobacteria isolated from forest soil.</title>
        <authorList>
            <person name="Fu J."/>
            <person name="Qiu L."/>
        </authorList>
    </citation>
    <scope>NUCLEOTIDE SEQUENCE [LARGE SCALE GENOMIC DNA]</scope>
    <source>
        <strain evidence="2">4Y35</strain>
    </source>
</reference>
<dbReference type="KEGG" id="adin:H7849_22230"/>